<comment type="caution">
    <text evidence="2">The sequence shown here is derived from an EMBL/GenBank/DDBJ whole genome shotgun (WGS) entry which is preliminary data.</text>
</comment>
<reference evidence="2 3" key="1">
    <citation type="journal article" date="2019" name="Nat. Ecol. Evol.">
        <title>Megaphylogeny resolves global patterns of mushroom evolution.</title>
        <authorList>
            <person name="Varga T."/>
            <person name="Krizsan K."/>
            <person name="Foldi C."/>
            <person name="Dima B."/>
            <person name="Sanchez-Garcia M."/>
            <person name="Sanchez-Ramirez S."/>
            <person name="Szollosi G.J."/>
            <person name="Szarkandi J.G."/>
            <person name="Papp V."/>
            <person name="Albert L."/>
            <person name="Andreopoulos W."/>
            <person name="Angelini C."/>
            <person name="Antonin V."/>
            <person name="Barry K.W."/>
            <person name="Bougher N.L."/>
            <person name="Buchanan P."/>
            <person name="Buyck B."/>
            <person name="Bense V."/>
            <person name="Catcheside P."/>
            <person name="Chovatia M."/>
            <person name="Cooper J."/>
            <person name="Damon W."/>
            <person name="Desjardin D."/>
            <person name="Finy P."/>
            <person name="Geml J."/>
            <person name="Haridas S."/>
            <person name="Hughes K."/>
            <person name="Justo A."/>
            <person name="Karasinski D."/>
            <person name="Kautmanova I."/>
            <person name="Kiss B."/>
            <person name="Kocsube S."/>
            <person name="Kotiranta H."/>
            <person name="LaButti K.M."/>
            <person name="Lechner B.E."/>
            <person name="Liimatainen K."/>
            <person name="Lipzen A."/>
            <person name="Lukacs Z."/>
            <person name="Mihaltcheva S."/>
            <person name="Morgado L.N."/>
            <person name="Niskanen T."/>
            <person name="Noordeloos M.E."/>
            <person name="Ohm R.A."/>
            <person name="Ortiz-Santana B."/>
            <person name="Ovrebo C."/>
            <person name="Racz N."/>
            <person name="Riley R."/>
            <person name="Savchenko A."/>
            <person name="Shiryaev A."/>
            <person name="Soop K."/>
            <person name="Spirin V."/>
            <person name="Szebenyi C."/>
            <person name="Tomsovsky M."/>
            <person name="Tulloss R.E."/>
            <person name="Uehling J."/>
            <person name="Grigoriev I.V."/>
            <person name="Vagvolgyi C."/>
            <person name="Papp T."/>
            <person name="Martin F.M."/>
            <person name="Miettinen O."/>
            <person name="Hibbett D.S."/>
            <person name="Nagy L.G."/>
        </authorList>
    </citation>
    <scope>NUCLEOTIDE SEQUENCE [LARGE SCALE GENOMIC DNA]</scope>
    <source>
        <strain evidence="2 3">FP101781</strain>
    </source>
</reference>
<sequence length="205" mass="22316">MSKEFTVGDALKSLAATYQRDVESGNPNRVISERTYAARVNHNSVTLLGKATGNFKGNNVFTRPPAAQPVKVDKDVLLPFVVGKISRENPEDAELPLKYLLSLKKQYDALQQSQAQTRPSFQTSAPSVSHTLSEEAASLQSPLEGRRQKQEVRVPPPRGSGGNVVTFSDYYRDEPNGSPERGKKQARGATKIFTGMGNVLSGRAA</sequence>
<keyword evidence="3" id="KW-1185">Reference proteome</keyword>
<dbReference type="EMBL" id="QPFP01000082">
    <property type="protein sequence ID" value="TEB23072.1"/>
    <property type="molecule type" value="Genomic_DNA"/>
</dbReference>
<feature type="compositionally biased region" description="Polar residues" evidence="1">
    <location>
        <begin position="111"/>
        <end position="131"/>
    </location>
</feature>
<feature type="compositionally biased region" description="Basic and acidic residues" evidence="1">
    <location>
        <begin position="170"/>
        <end position="183"/>
    </location>
</feature>
<evidence type="ECO:0000256" key="1">
    <source>
        <dbReference type="SAM" id="MobiDB-lite"/>
    </source>
</evidence>
<proteinExistence type="predicted"/>
<feature type="region of interest" description="Disordered" evidence="1">
    <location>
        <begin position="111"/>
        <end position="205"/>
    </location>
</feature>
<protein>
    <submittedName>
        <fullName evidence="2">Uncharacterized protein</fullName>
    </submittedName>
</protein>
<dbReference type="AlphaFoldDB" id="A0A4Y7SMR9"/>
<accession>A0A4Y7SMR9</accession>
<dbReference type="Proteomes" id="UP000298030">
    <property type="component" value="Unassembled WGS sequence"/>
</dbReference>
<name>A0A4Y7SMR9_COPMI</name>
<evidence type="ECO:0000313" key="2">
    <source>
        <dbReference type="EMBL" id="TEB23072.1"/>
    </source>
</evidence>
<gene>
    <name evidence="2" type="ORF">FA13DRAFT_1740376</name>
</gene>
<organism evidence="2 3">
    <name type="scientific">Coprinellus micaceus</name>
    <name type="common">Glistening ink-cap mushroom</name>
    <name type="synonym">Coprinus micaceus</name>
    <dbReference type="NCBI Taxonomy" id="71717"/>
    <lineage>
        <taxon>Eukaryota</taxon>
        <taxon>Fungi</taxon>
        <taxon>Dikarya</taxon>
        <taxon>Basidiomycota</taxon>
        <taxon>Agaricomycotina</taxon>
        <taxon>Agaricomycetes</taxon>
        <taxon>Agaricomycetidae</taxon>
        <taxon>Agaricales</taxon>
        <taxon>Agaricineae</taxon>
        <taxon>Psathyrellaceae</taxon>
        <taxon>Coprinellus</taxon>
    </lineage>
</organism>
<evidence type="ECO:0000313" key="3">
    <source>
        <dbReference type="Proteomes" id="UP000298030"/>
    </source>
</evidence>